<evidence type="ECO:0000313" key="10">
    <source>
        <dbReference type="Proteomes" id="UP000193944"/>
    </source>
</evidence>
<keyword evidence="4 5" id="KW-0720">Serine protease</keyword>
<name>A0A1Y1XLF6_9FUNG</name>
<dbReference type="STRING" id="1754192.A0A1Y1XLF6"/>
<dbReference type="PROSITE" id="PS51892">
    <property type="entry name" value="SUBTILASE"/>
    <property type="match status" value="1"/>
</dbReference>
<proteinExistence type="inferred from homology"/>
<dbReference type="InterPro" id="IPR015500">
    <property type="entry name" value="Peptidase_S8_subtilisin-rel"/>
</dbReference>
<comment type="caution">
    <text evidence="9">The sequence shown here is derived from an EMBL/GenBank/DDBJ whole genome shotgun (WGS) entry which is preliminary data.</text>
</comment>
<feature type="signal peptide" evidence="7">
    <location>
        <begin position="1"/>
        <end position="22"/>
    </location>
</feature>
<keyword evidence="3 5" id="KW-0378">Hydrolase</keyword>
<dbReference type="OrthoDB" id="19448at2759"/>
<reference evidence="9 10" key="1">
    <citation type="submission" date="2016-08" db="EMBL/GenBank/DDBJ databases">
        <title>A Parts List for Fungal Cellulosomes Revealed by Comparative Genomics.</title>
        <authorList>
            <consortium name="DOE Joint Genome Institute"/>
            <person name="Haitjema C.H."/>
            <person name="Gilmore S.P."/>
            <person name="Henske J.K."/>
            <person name="Solomon K.V."/>
            <person name="De Groot R."/>
            <person name="Kuo A."/>
            <person name="Mondo S.J."/>
            <person name="Salamov A.A."/>
            <person name="Labutti K."/>
            <person name="Zhao Z."/>
            <person name="Chiniquy J."/>
            <person name="Barry K."/>
            <person name="Brewer H.M."/>
            <person name="Purvine S.O."/>
            <person name="Wright A.T."/>
            <person name="Boxma B."/>
            <person name="Van Alen T."/>
            <person name="Hackstein J.H."/>
            <person name="Baker S.E."/>
            <person name="Grigoriev I.V."/>
            <person name="O'Malley M.A."/>
        </authorList>
    </citation>
    <scope>NUCLEOTIDE SEQUENCE [LARGE SCALE GENOMIC DNA]</scope>
    <source>
        <strain evidence="9 10">S4</strain>
    </source>
</reference>
<evidence type="ECO:0000256" key="6">
    <source>
        <dbReference type="RuleBase" id="RU003355"/>
    </source>
</evidence>
<feature type="domain" description="Peptidase S8/S53" evidence="8">
    <location>
        <begin position="233"/>
        <end position="507"/>
    </location>
</feature>
<evidence type="ECO:0000256" key="1">
    <source>
        <dbReference type="ARBA" id="ARBA00011073"/>
    </source>
</evidence>
<gene>
    <name evidence="9" type="ORF">BCR32DRAFT_289898</name>
</gene>
<dbReference type="InterPro" id="IPR023828">
    <property type="entry name" value="Peptidase_S8_Ser-AS"/>
</dbReference>
<dbReference type="PROSITE" id="PS00136">
    <property type="entry name" value="SUBTILASE_ASP"/>
    <property type="match status" value="1"/>
</dbReference>
<sequence length="1117" mass="130149">MKNYYFLLTIVILFNYFIGVYSENANYIVNILRKETDKTFDDEKPEIQLKIEELVNDRMNDIYDVIEENKESYVLENGEQDQKLEELETNPLRKRGDKKFKYKFFNPRSKYNHSKRSVENEDTEYIPIKSKLINHVCPINNYYAINVYLSDDIVETVCHLPNVIGCEKSFNYELYDNVYKEDFDYEIIKKKNNETDVSEQYIDFRPNFLEAISNDDLIGYEYNPTFRYPVSAGKGIDIYIIDDGFITYHDDFDTYEGTEDERTVACDAISSIDEIILTDEETKNSCFGVFDEDDNAYLEPYHGVGVSSVAAGKIHGVAKKANIHDIATDLSHVSVLRAFDFIMLNGKPHKTVINISLGSTTFYHKSVDDKLAELIKNGFIIFVGAGNDNKNCCASKDSEEFFAFTGYRKAIAVGSASTNYGSVGYTKEEFSNYGDCVDIFAPGDVVMAAFYYGTIDSKEEYTIRERGTSFSSPIAAGVAASIMSENPEYEFDNESMRKVLIDLANKDSIKGLENDSNTPRRFINNGKNKIITSSSLDNDENKCGIKPSGKKMICEEGCCSKEGECISTYSDQFEKCLIENGCQSDYGFCTTKEDSIAECEIEIENNKECLFEISTELNDEDFLYCANYHSNRCTRFLGSLNDPWQPNNPKDFWKTNRINICRIARNFKDFGLINTMDIAKYYKYEDICREDIQTKYKKLCENEASDYKKCLIDDEVLKIYSKYRSRELDSLKDNEIQSLRKACIDFKSDYCVDFRSRKNQIVLTYPSCELFRHSSYYTMEHIFYEEMRRIKDRGNGFMNFCERFIEYQEPKCDNILEEYDECLPIFTTTNTTTIGEEEEELIMKNCSIFKSEKCQSFYENKYNLISLCHNYTMTMEYEKSELLINFEDTVNNYRNICDNVEFNDEMKEKIISDCKNELQNNECLFDYDPKMKDEDIASYCELFRSEKCNKEYTFSDGVCKLAQTYYNNDTDTEIVSMLNEYERKYSINYHLCKMSKEEVIEKCETNLNDNYDCTLLKEDSPDDIYYNCLYYFNDDACQKFYEDPYKDLPECLVAERYQSFNIFSKNDIKWEYYNENCPKIIEAGYNLLNEPSPTNNDFDINSTTTITDIDSTPTLFV</sequence>
<evidence type="ECO:0000256" key="4">
    <source>
        <dbReference type="ARBA" id="ARBA00022825"/>
    </source>
</evidence>
<dbReference type="PANTHER" id="PTHR43806:SF11">
    <property type="entry name" value="CEREVISIN-RELATED"/>
    <property type="match status" value="1"/>
</dbReference>
<feature type="active site" description="Charge relay system" evidence="5">
    <location>
        <position position="469"/>
    </location>
</feature>
<dbReference type="InterPro" id="IPR000209">
    <property type="entry name" value="Peptidase_S8/S53_dom"/>
</dbReference>
<dbReference type="PROSITE" id="PS00138">
    <property type="entry name" value="SUBTILASE_SER"/>
    <property type="match status" value="1"/>
</dbReference>
<feature type="chain" id="PRO_5012282283" description="Peptidase S8/S53 domain-containing protein" evidence="7">
    <location>
        <begin position="23"/>
        <end position="1117"/>
    </location>
</feature>
<dbReference type="EMBL" id="MCFG01000019">
    <property type="protein sequence ID" value="ORX86587.1"/>
    <property type="molecule type" value="Genomic_DNA"/>
</dbReference>
<dbReference type="Proteomes" id="UP000193944">
    <property type="component" value="Unassembled WGS sequence"/>
</dbReference>
<organism evidence="9 10">
    <name type="scientific">Anaeromyces robustus</name>
    <dbReference type="NCBI Taxonomy" id="1754192"/>
    <lineage>
        <taxon>Eukaryota</taxon>
        <taxon>Fungi</taxon>
        <taxon>Fungi incertae sedis</taxon>
        <taxon>Chytridiomycota</taxon>
        <taxon>Chytridiomycota incertae sedis</taxon>
        <taxon>Neocallimastigomycetes</taxon>
        <taxon>Neocallimastigales</taxon>
        <taxon>Neocallimastigaceae</taxon>
        <taxon>Anaeromyces</taxon>
    </lineage>
</organism>
<feature type="active site" description="Charge relay system" evidence="5">
    <location>
        <position position="302"/>
    </location>
</feature>
<evidence type="ECO:0000313" key="9">
    <source>
        <dbReference type="EMBL" id="ORX86587.1"/>
    </source>
</evidence>
<feature type="active site" description="Charge relay system" evidence="5">
    <location>
        <position position="242"/>
    </location>
</feature>
<dbReference type="InterPro" id="IPR050131">
    <property type="entry name" value="Peptidase_S8_subtilisin-like"/>
</dbReference>
<dbReference type="InterPro" id="IPR023827">
    <property type="entry name" value="Peptidase_S8_Asp-AS"/>
</dbReference>
<evidence type="ECO:0000259" key="8">
    <source>
        <dbReference type="Pfam" id="PF00082"/>
    </source>
</evidence>
<dbReference type="PANTHER" id="PTHR43806">
    <property type="entry name" value="PEPTIDASE S8"/>
    <property type="match status" value="1"/>
</dbReference>
<dbReference type="GO" id="GO:0005615">
    <property type="term" value="C:extracellular space"/>
    <property type="evidence" value="ECO:0007669"/>
    <property type="project" value="TreeGrafter"/>
</dbReference>
<evidence type="ECO:0000256" key="3">
    <source>
        <dbReference type="ARBA" id="ARBA00022801"/>
    </source>
</evidence>
<reference evidence="9 10" key="2">
    <citation type="submission" date="2016-08" db="EMBL/GenBank/DDBJ databases">
        <title>Pervasive Adenine N6-methylation of Active Genes in Fungi.</title>
        <authorList>
            <consortium name="DOE Joint Genome Institute"/>
            <person name="Mondo S.J."/>
            <person name="Dannebaum R.O."/>
            <person name="Kuo R.C."/>
            <person name="Labutti K."/>
            <person name="Haridas S."/>
            <person name="Kuo A."/>
            <person name="Salamov A."/>
            <person name="Ahrendt S.R."/>
            <person name="Lipzen A."/>
            <person name="Sullivan W."/>
            <person name="Andreopoulos W.B."/>
            <person name="Clum A."/>
            <person name="Lindquist E."/>
            <person name="Daum C."/>
            <person name="Ramamoorthy G.K."/>
            <person name="Gryganskyi A."/>
            <person name="Culley D."/>
            <person name="Magnuson J.K."/>
            <person name="James T.Y."/>
            <person name="O'Malley M.A."/>
            <person name="Stajich J.E."/>
            <person name="Spatafora J.W."/>
            <person name="Visel A."/>
            <person name="Grigoriev I.V."/>
        </authorList>
    </citation>
    <scope>NUCLEOTIDE SEQUENCE [LARGE SCALE GENOMIC DNA]</scope>
    <source>
        <strain evidence="9 10">S4</strain>
    </source>
</reference>
<dbReference type="SUPFAM" id="SSF52743">
    <property type="entry name" value="Subtilisin-like"/>
    <property type="match status" value="1"/>
</dbReference>
<keyword evidence="10" id="KW-1185">Reference proteome</keyword>
<evidence type="ECO:0000256" key="2">
    <source>
        <dbReference type="ARBA" id="ARBA00022670"/>
    </source>
</evidence>
<dbReference type="Pfam" id="PF00082">
    <property type="entry name" value="Peptidase_S8"/>
    <property type="match status" value="1"/>
</dbReference>
<evidence type="ECO:0000256" key="5">
    <source>
        <dbReference type="PROSITE-ProRule" id="PRU01240"/>
    </source>
</evidence>
<keyword evidence="2 5" id="KW-0645">Protease</keyword>
<dbReference type="GO" id="GO:0004252">
    <property type="term" value="F:serine-type endopeptidase activity"/>
    <property type="evidence" value="ECO:0007669"/>
    <property type="project" value="UniProtKB-UniRule"/>
</dbReference>
<keyword evidence="7" id="KW-0732">Signal</keyword>
<dbReference type="InterPro" id="IPR036852">
    <property type="entry name" value="Peptidase_S8/S53_dom_sf"/>
</dbReference>
<comment type="similarity">
    <text evidence="1 5 6">Belongs to the peptidase S8 family.</text>
</comment>
<accession>A0A1Y1XLF6</accession>
<dbReference type="Gene3D" id="3.40.50.200">
    <property type="entry name" value="Peptidase S8/S53 domain"/>
    <property type="match status" value="1"/>
</dbReference>
<evidence type="ECO:0000256" key="7">
    <source>
        <dbReference type="SAM" id="SignalP"/>
    </source>
</evidence>
<protein>
    <recommendedName>
        <fullName evidence="8">Peptidase S8/S53 domain-containing protein</fullName>
    </recommendedName>
</protein>
<dbReference type="GO" id="GO:0006508">
    <property type="term" value="P:proteolysis"/>
    <property type="evidence" value="ECO:0007669"/>
    <property type="project" value="UniProtKB-KW"/>
</dbReference>
<dbReference type="AlphaFoldDB" id="A0A1Y1XLF6"/>
<dbReference type="PRINTS" id="PR00723">
    <property type="entry name" value="SUBTILISIN"/>
</dbReference>